<feature type="domain" description="ImpA C-terminal" evidence="3">
    <location>
        <begin position="304"/>
        <end position="449"/>
    </location>
</feature>
<accession>H2J179</accession>
<name>H2J179_RAHAC</name>
<geneLocation type="plasmid" evidence="4 5">
    <name>pRahaq201</name>
</geneLocation>
<keyword evidence="1" id="KW-0812">Transmembrane</keyword>
<dbReference type="PANTHER" id="PTHR37024:SF5">
    <property type="entry name" value="IMPA N-TERMINAL DOMAIN-CONTAINING PROTEIN"/>
    <property type="match status" value="1"/>
</dbReference>
<dbReference type="HOGENOM" id="CLU_037314_0_1_6"/>
<reference evidence="5" key="2">
    <citation type="submission" date="2012-01" db="EMBL/GenBank/DDBJ databases">
        <title>Complete sequence of plasmid 1 of Rahnella aquatilis CIP 78.65.</title>
        <authorList>
            <person name="Lucas S."/>
            <person name="Han J."/>
            <person name="Lapidus A."/>
            <person name="Cheng J.-F."/>
            <person name="Goodwin L."/>
            <person name="Pitluck S."/>
            <person name="Peters L."/>
            <person name="Ovchinnikova G."/>
            <person name="Held B."/>
            <person name="Detter J.C."/>
            <person name="Han C."/>
            <person name="Tapia R."/>
            <person name="Land M."/>
            <person name="Hauser L."/>
            <person name="Kyrpides N."/>
            <person name="Ivanova N."/>
            <person name="Pagani I."/>
            <person name="Sobecky P."/>
            <person name="Martinez R."/>
            <person name="Woyke T."/>
        </authorList>
    </citation>
    <scope>NUCLEOTIDE SEQUENCE [LARGE SCALE GENOMIC DNA]</scope>
    <source>
        <strain evidence="5">ATCC 33071 / DSM 4594 / JCM 1683 / NBRC 105701 / NCIMB 13365 / CIP 78.65</strain>
        <plasmid evidence="5">pRahaq201</plasmid>
    </source>
</reference>
<keyword evidence="5" id="KW-1185">Reference proteome</keyword>
<keyword evidence="1" id="KW-1133">Transmembrane helix</keyword>
<reference evidence="4 5" key="1">
    <citation type="journal article" date="2012" name="J. Bacteriol.">
        <title>Complete Genome Sequence of Rahnella aquatilis CIP 78.65.</title>
        <authorList>
            <person name="Martinez R.J."/>
            <person name="Bruce D."/>
            <person name="Detter C."/>
            <person name="Goodwin L.A."/>
            <person name="Han J."/>
            <person name="Han C.S."/>
            <person name="Held B."/>
            <person name="Land M.L."/>
            <person name="Mikhailova N."/>
            <person name="Nolan M."/>
            <person name="Pennacchio L."/>
            <person name="Pitluck S."/>
            <person name="Tapia R."/>
            <person name="Woyke T."/>
            <person name="Sobecky P.A."/>
        </authorList>
    </citation>
    <scope>NUCLEOTIDE SEQUENCE [LARGE SCALE GENOMIC DNA]</scope>
    <source>
        <strain evidence="5">ATCC 33071 / DSM 4594 / JCM 1683 / NBRC 105701 / NCIMB 13365 / CIP 78.65</strain>
        <plasmid evidence="4">pRahaq201</plasmid>
    </source>
</reference>
<sequence length="465" mass="51658">MMAQDINRQLRTGGDPRALADYAVLREELSKLTHPARPDVDWKKVEQLCLNLFQQNGIELQTASWYTQARTRLTGMSGLNEGLAILEALISRQWPGLWPQPVHARMEILSGLSQRLQQTLRSMTLDYHDLSQIYQAEKLINALCEVLQRLELKHVSQLEALSSFMHGAAVRLENMHAASDTTIVLPAAATENTEKRWATQAREQWVYVAQAEPAEPQVTITPPAPVKHPVQWKGFIAGIMATLLAGGGVCAAITAFYHPPSGEQLMATLPVMPKPLNAQTLETLKNRQAEMLHREAPAYLAAMQQQTRQLATLSPRWAQDTGSHLVSQALILWPDNPATAALAKSWTQQLNANAVPLENLSGWQQANTQLQQLADKLNGLDEQRGKYMTVSQLKSSVFAIQQALNGSPPVEESLRKLAQDKQQNKDVSPQLMMQLDNQFTQLLNRYVLLTQTLPATAGKNGQADN</sequence>
<dbReference type="InterPro" id="IPR021069">
    <property type="entry name" value="ImpA_C"/>
</dbReference>
<dbReference type="eggNOG" id="COG3515">
    <property type="taxonomic scope" value="Bacteria"/>
</dbReference>
<dbReference type="EMBL" id="CP003245">
    <property type="protein sequence ID" value="AEX54326.1"/>
    <property type="molecule type" value="Genomic_DNA"/>
</dbReference>
<dbReference type="Pfam" id="PF12486">
    <property type="entry name" value="VasL"/>
    <property type="match status" value="1"/>
</dbReference>
<proteinExistence type="predicted"/>
<keyword evidence="1" id="KW-0472">Membrane</keyword>
<keyword evidence="4" id="KW-0614">Plasmid</keyword>
<dbReference type="OrthoDB" id="5579595at2"/>
<protein>
    <submittedName>
        <fullName evidence="4">Uncharacterized protein</fullName>
    </submittedName>
</protein>
<evidence type="ECO:0000259" key="2">
    <source>
        <dbReference type="Pfam" id="PF06812"/>
    </source>
</evidence>
<dbReference type="Pfam" id="PF06812">
    <property type="entry name" value="ImpA_N"/>
    <property type="match status" value="1"/>
</dbReference>
<dbReference type="KEGG" id="raq:Rahaq2_4598"/>
<organism evidence="4 5">
    <name type="scientific">Rahnella aquatilis (strain ATCC 33071 / DSM 4594 / JCM 1683 / NBRC 105701 / NCIMB 13365 / CIP 78.65)</name>
    <dbReference type="NCBI Taxonomy" id="745277"/>
    <lineage>
        <taxon>Bacteria</taxon>
        <taxon>Pseudomonadati</taxon>
        <taxon>Pseudomonadota</taxon>
        <taxon>Gammaproteobacteria</taxon>
        <taxon>Enterobacterales</taxon>
        <taxon>Yersiniaceae</taxon>
        <taxon>Rahnella</taxon>
    </lineage>
</organism>
<dbReference type="RefSeq" id="WP_014341617.1">
    <property type="nucleotide sequence ID" value="NC_016835.1"/>
</dbReference>
<evidence type="ECO:0000313" key="4">
    <source>
        <dbReference type="EMBL" id="AEX54326.1"/>
    </source>
</evidence>
<dbReference type="PANTHER" id="PTHR37024">
    <property type="entry name" value="TYPE VI SECRETION SYSTEM DUF2094 AND IMPA-RELATED DOMAIN PROTEIN"/>
    <property type="match status" value="1"/>
</dbReference>
<evidence type="ECO:0000256" key="1">
    <source>
        <dbReference type="SAM" id="Phobius"/>
    </source>
</evidence>
<evidence type="ECO:0000259" key="3">
    <source>
        <dbReference type="Pfam" id="PF12486"/>
    </source>
</evidence>
<dbReference type="InterPro" id="IPR010657">
    <property type="entry name" value="ImpA_N"/>
</dbReference>
<dbReference type="AlphaFoldDB" id="H2J179"/>
<dbReference type="PATRIC" id="fig|745277.3.peg.4388"/>
<feature type="transmembrane region" description="Helical" evidence="1">
    <location>
        <begin position="235"/>
        <end position="257"/>
    </location>
</feature>
<feature type="domain" description="ImpA N-terminal" evidence="2">
    <location>
        <begin position="5"/>
        <end position="113"/>
    </location>
</feature>
<gene>
    <name evidence="4" type="ordered locus">Rahaq2_4598</name>
</gene>
<dbReference type="Proteomes" id="UP000009010">
    <property type="component" value="Plasmid pRahaq201"/>
</dbReference>
<evidence type="ECO:0000313" key="5">
    <source>
        <dbReference type="Proteomes" id="UP000009010"/>
    </source>
</evidence>